<dbReference type="OrthoDB" id="5319015at2759"/>
<dbReference type="AlphaFoldDB" id="A0A9W9RJ97"/>
<accession>A0A9W9RJ97</accession>
<dbReference type="PANTHER" id="PTHR38644">
    <property type="entry name" value="EXPRESSED PROTEIN"/>
    <property type="match status" value="1"/>
</dbReference>
<evidence type="ECO:0000259" key="1">
    <source>
        <dbReference type="Pfam" id="PF23868"/>
    </source>
</evidence>
<evidence type="ECO:0000313" key="2">
    <source>
        <dbReference type="EMBL" id="KAJ5360570.1"/>
    </source>
</evidence>
<proteinExistence type="predicted"/>
<organism evidence="2 3">
    <name type="scientific">Penicillium concentricum</name>
    <dbReference type="NCBI Taxonomy" id="293559"/>
    <lineage>
        <taxon>Eukaryota</taxon>
        <taxon>Fungi</taxon>
        <taxon>Dikarya</taxon>
        <taxon>Ascomycota</taxon>
        <taxon>Pezizomycotina</taxon>
        <taxon>Eurotiomycetes</taxon>
        <taxon>Eurotiomycetidae</taxon>
        <taxon>Eurotiales</taxon>
        <taxon>Aspergillaceae</taxon>
        <taxon>Penicillium</taxon>
    </lineage>
</organism>
<dbReference type="PANTHER" id="PTHR38644:SF1">
    <property type="entry name" value="EXPRESSED PROTEIN"/>
    <property type="match status" value="1"/>
</dbReference>
<dbReference type="InterPro" id="IPR056196">
    <property type="entry name" value="Mmc1_C"/>
</dbReference>
<dbReference type="Pfam" id="PF23868">
    <property type="entry name" value="Mmc1_C"/>
    <property type="match status" value="1"/>
</dbReference>
<dbReference type="Proteomes" id="UP001147752">
    <property type="component" value="Unassembled WGS sequence"/>
</dbReference>
<dbReference type="EMBL" id="JAPZBT010000004">
    <property type="protein sequence ID" value="KAJ5360570.1"/>
    <property type="molecule type" value="Genomic_DNA"/>
</dbReference>
<comment type="caution">
    <text evidence="2">The sequence shown here is derived from an EMBL/GenBank/DDBJ whole genome shotgun (WGS) entry which is preliminary data.</text>
</comment>
<protein>
    <recommendedName>
        <fullName evidence="1">Mmc1 C-terminal domain-containing protein</fullName>
    </recommendedName>
</protein>
<evidence type="ECO:0000313" key="3">
    <source>
        <dbReference type="Proteomes" id="UP001147752"/>
    </source>
</evidence>
<feature type="domain" description="Mmc1 C-terminal" evidence="1">
    <location>
        <begin position="449"/>
        <end position="634"/>
    </location>
</feature>
<keyword evidence="3" id="KW-1185">Reference proteome</keyword>
<name>A0A9W9RJ97_9EURO</name>
<dbReference type="GeneID" id="81466667"/>
<sequence length="679" mass="74495">MINLISPKLSGSHVEVKYETTYEARDERQGPFPHPLPLNQVHPSAIARTALQSSLHCAPMAPRLRSALAKSLSRPLDISAVFYCPSCAIWRRTLSARAYTSRSIDKPDTSRRVARAQNTIAASASRTFTTSSIITAKSVPPRFKELHAALEGVKDAALEQVNLSRLQFALRGLESETPLIRVAVLGLNDATSARKLVRLLLADPLAPREGWEDILDSYDADSSRGLLIRYGEISQSIPNDLLPTISVPSPILRKGNLEILVSTLGSEPDHHAATLHADTFLVPTVTIQTSHSGRHNFVRYPVHRTIVCGRGVDGLLSYSTMIGRADLKNEASSVRGAIELAVADQKSTNERMSLVDVERASTALDKFRESVHNASDYERGWNGSGVQPLIDWLATFSEPSSGNALNPALVPLVESLVDAADASVIARDAKALHDQTSGVAPEEVRSTLDRGVTSWAERAHSELRSSLDAGLASPRWRGLAWWKLFWRVDDVSMITSEILERKFLRRAEQEVIWTVGKYQQAGLLEEPPSSIPDAAKDSAMPPWPTQIPDLRTKLLTSTVPSLQALAQSLVLFSVSTTTLTSALSALTYVAIPSAGVYESCTLAAVGLIYSMRRQQKRWDVARTFWEEEVREEGRTSLLETEVALRGIVRDGGKTVEDLSDTRARKSVARARKALEDVKV</sequence>
<dbReference type="RefSeq" id="XP_056576056.1">
    <property type="nucleotide sequence ID" value="XM_056727484.1"/>
</dbReference>
<gene>
    <name evidence="2" type="ORF">N7517_009761</name>
</gene>
<reference evidence="2" key="2">
    <citation type="journal article" date="2023" name="IMA Fungus">
        <title>Comparative genomic study of the Penicillium genus elucidates a diverse pangenome and 15 lateral gene transfer events.</title>
        <authorList>
            <person name="Petersen C."/>
            <person name="Sorensen T."/>
            <person name="Nielsen M.R."/>
            <person name="Sondergaard T.E."/>
            <person name="Sorensen J.L."/>
            <person name="Fitzpatrick D.A."/>
            <person name="Frisvad J.C."/>
            <person name="Nielsen K.L."/>
        </authorList>
    </citation>
    <scope>NUCLEOTIDE SEQUENCE</scope>
    <source>
        <strain evidence="2">IBT 3081</strain>
    </source>
</reference>
<dbReference type="Pfam" id="PF23867">
    <property type="entry name" value="Mmc1_N"/>
    <property type="match status" value="1"/>
</dbReference>
<reference evidence="2" key="1">
    <citation type="submission" date="2022-12" db="EMBL/GenBank/DDBJ databases">
        <authorList>
            <person name="Petersen C."/>
        </authorList>
    </citation>
    <scope>NUCLEOTIDE SEQUENCE</scope>
    <source>
        <strain evidence="2">IBT 3081</strain>
    </source>
</reference>